<evidence type="ECO:0000313" key="6">
    <source>
        <dbReference type="Proteomes" id="UP000296733"/>
    </source>
</evidence>
<organism evidence="4 5">
    <name type="scientific">Halobellus limi</name>
    <dbReference type="NCBI Taxonomy" id="699433"/>
    <lineage>
        <taxon>Archaea</taxon>
        <taxon>Methanobacteriati</taxon>
        <taxon>Methanobacteriota</taxon>
        <taxon>Stenosarchaea group</taxon>
        <taxon>Halobacteria</taxon>
        <taxon>Halobacteriales</taxon>
        <taxon>Haloferacaceae</taxon>
        <taxon>Halobellus</taxon>
    </lineage>
</organism>
<reference evidence="3 6" key="2">
    <citation type="journal article" date="2019" name="Nat. Commun.">
        <title>A new type of DNA phosphorothioation-based antiviral system in archaea.</title>
        <authorList>
            <person name="Xiong L."/>
            <person name="Liu S."/>
            <person name="Chen S."/>
            <person name="Xiao Y."/>
            <person name="Zhu B."/>
            <person name="Gao Y."/>
            <person name="Zhang Y."/>
            <person name="Chen B."/>
            <person name="Luo J."/>
            <person name="Deng Z."/>
            <person name="Chen X."/>
            <person name="Wang L."/>
            <person name="Chen S."/>
        </authorList>
    </citation>
    <scope>NUCLEOTIDE SEQUENCE [LARGE SCALE GENOMIC DNA]</scope>
    <source>
        <strain evidence="3 6">CGMCC 1.10331</strain>
    </source>
</reference>
<protein>
    <submittedName>
        <fullName evidence="4">Uncharacterized protein</fullName>
    </submittedName>
</protein>
<dbReference type="EMBL" id="FNVN01000001">
    <property type="protein sequence ID" value="SEF73951.1"/>
    <property type="molecule type" value="Genomic_DNA"/>
</dbReference>
<dbReference type="KEGG" id="hlm:DV707_04810"/>
<dbReference type="InterPro" id="IPR009010">
    <property type="entry name" value="Asp_de-COase-like_dom_sf"/>
</dbReference>
<evidence type="ECO:0000313" key="3">
    <source>
        <dbReference type="EMBL" id="QCC47046.1"/>
    </source>
</evidence>
<evidence type="ECO:0000313" key="4">
    <source>
        <dbReference type="EMBL" id="SEF73951.1"/>
    </source>
</evidence>
<evidence type="ECO:0000313" key="5">
    <source>
        <dbReference type="Proteomes" id="UP000236740"/>
    </source>
</evidence>
<dbReference type="Proteomes" id="UP000236740">
    <property type="component" value="Unassembled WGS sequence"/>
</dbReference>
<name>A0A1H5UHT7_9EURY</name>
<keyword evidence="2" id="KW-0472">Membrane</keyword>
<dbReference type="SUPFAM" id="SSF50692">
    <property type="entry name" value="ADC-like"/>
    <property type="match status" value="1"/>
</dbReference>
<dbReference type="RefSeq" id="WP_103990352.1">
    <property type="nucleotide sequence ID" value="NZ_CP031311.1"/>
</dbReference>
<dbReference type="OrthoDB" id="350823at2157"/>
<dbReference type="EMBL" id="CP031311">
    <property type="protein sequence ID" value="QCC47046.1"/>
    <property type="molecule type" value="Genomic_DNA"/>
</dbReference>
<keyword evidence="5" id="KW-1185">Reference proteome</keyword>
<feature type="transmembrane region" description="Helical" evidence="2">
    <location>
        <begin position="385"/>
        <end position="407"/>
    </location>
</feature>
<feature type="compositionally biased region" description="Acidic residues" evidence="1">
    <location>
        <begin position="304"/>
        <end position="323"/>
    </location>
</feature>
<dbReference type="GeneID" id="39857383"/>
<gene>
    <name evidence="3" type="ORF">DV707_04810</name>
    <name evidence="4" type="ORF">SAMN04488133_0589</name>
</gene>
<evidence type="ECO:0000256" key="2">
    <source>
        <dbReference type="SAM" id="Phobius"/>
    </source>
</evidence>
<sequence length="418" mass="47660">MDSARVVSKTISDFRNHCFEEGDKFWYAAIVPQSTLSGLDDTEEYEYVELSAPEVDEDGTLAQIIAFSDDHDVAEFSTDEGRPWACIRTRLQREIGLDPDDGDDDENMEVVIRECETETLEGLNVHRVSAWEQEDRDITTQGLAGYISAGDMDDTDALKRGDVCELINPETGSRIQLPIETYDHKNRKDNTIRINGITRKLLRVDSKDEGEDNEVRLRILTEVDEEEGTVERASKWLGRRFVDYSYSNFRVLPGYDRDEGRNVVRMNEDAMKGLGIEENDRVLLSWLRDEKRRRNVRCQSGWEEDKDLEPEATPESSYGEEESLSVRIPSTERDNLNISVGDSIQIRRDMRYQAGKQVSLSAFGILGVVVGTGQLINMVFEQITFAYVVSSVSIVLVLSVFTVWLVMNPIRQKCRTPE</sequence>
<reference evidence="4 5" key="1">
    <citation type="submission" date="2016-10" db="EMBL/GenBank/DDBJ databases">
        <authorList>
            <person name="de Groot N.N."/>
        </authorList>
    </citation>
    <scope>NUCLEOTIDE SEQUENCE [LARGE SCALE GENOMIC DNA]</scope>
    <source>
        <strain evidence="4 5">CGMCC 1.10331</strain>
    </source>
</reference>
<evidence type="ECO:0000256" key="1">
    <source>
        <dbReference type="SAM" id="MobiDB-lite"/>
    </source>
</evidence>
<keyword evidence="2" id="KW-0812">Transmembrane</keyword>
<dbReference type="Gene3D" id="2.40.40.20">
    <property type="match status" value="1"/>
</dbReference>
<proteinExistence type="predicted"/>
<dbReference type="AlphaFoldDB" id="A0A1H5UHT7"/>
<accession>A0A1H5UHT7</accession>
<feature type="transmembrane region" description="Helical" evidence="2">
    <location>
        <begin position="358"/>
        <end position="379"/>
    </location>
</feature>
<keyword evidence="2" id="KW-1133">Transmembrane helix</keyword>
<dbReference type="Proteomes" id="UP000296733">
    <property type="component" value="Chromosome"/>
</dbReference>
<feature type="region of interest" description="Disordered" evidence="1">
    <location>
        <begin position="304"/>
        <end position="324"/>
    </location>
</feature>